<feature type="domain" description="Carrier" evidence="9">
    <location>
        <begin position="1666"/>
        <end position="1740"/>
    </location>
</feature>
<dbReference type="Gene3D" id="3.30.70.3290">
    <property type="match status" value="1"/>
</dbReference>
<feature type="active site" description="Proton acceptor; for dehydratase activity" evidence="6">
    <location>
        <position position="1328"/>
    </location>
</feature>
<dbReference type="InterPro" id="IPR014030">
    <property type="entry name" value="Ketoacyl_synth_N"/>
</dbReference>
<evidence type="ECO:0000256" key="5">
    <source>
        <dbReference type="ARBA" id="ARBA00023315"/>
    </source>
</evidence>
<dbReference type="SUPFAM" id="SSF53335">
    <property type="entry name" value="S-adenosyl-L-methionine-dependent methyltransferases"/>
    <property type="match status" value="1"/>
</dbReference>
<dbReference type="InterPro" id="IPR041068">
    <property type="entry name" value="HTH_51"/>
</dbReference>
<feature type="transmembrane region" description="Helical" evidence="8">
    <location>
        <begin position="2995"/>
        <end position="3012"/>
    </location>
</feature>
<dbReference type="CDD" id="cd00833">
    <property type="entry name" value="PKS"/>
    <property type="match status" value="1"/>
</dbReference>
<keyword evidence="8" id="KW-1133">Transmembrane helix</keyword>
<proteinExistence type="predicted"/>
<dbReference type="SUPFAM" id="SSF51735">
    <property type="entry name" value="NAD(P)-binding Rossmann-fold domains"/>
    <property type="match status" value="1"/>
</dbReference>
<dbReference type="InterPro" id="IPR013120">
    <property type="entry name" value="FAR_NAD-bd"/>
</dbReference>
<gene>
    <name evidence="12" type="primary">citS</name>
    <name evidence="12" type="ORF">LARI1_G002674</name>
</gene>
<dbReference type="Pfam" id="PF02801">
    <property type="entry name" value="Ketoacyl-synt_C"/>
    <property type="match status" value="1"/>
</dbReference>
<dbReference type="PANTHER" id="PTHR45681:SF6">
    <property type="entry name" value="POLYKETIDE SYNTHASE 37"/>
    <property type="match status" value="1"/>
</dbReference>
<organism evidence="12 13">
    <name type="scientific">Lachnellula arida</name>
    <dbReference type="NCBI Taxonomy" id="1316785"/>
    <lineage>
        <taxon>Eukaryota</taxon>
        <taxon>Fungi</taxon>
        <taxon>Dikarya</taxon>
        <taxon>Ascomycota</taxon>
        <taxon>Pezizomycotina</taxon>
        <taxon>Leotiomycetes</taxon>
        <taxon>Helotiales</taxon>
        <taxon>Lachnaceae</taxon>
        <taxon>Lachnellula</taxon>
    </lineage>
</organism>
<dbReference type="InterPro" id="IPR002051">
    <property type="entry name" value="Haem_Oase"/>
</dbReference>
<dbReference type="PANTHER" id="PTHR45681">
    <property type="entry name" value="POLYKETIDE SYNTHASE 44-RELATED"/>
    <property type="match status" value="1"/>
</dbReference>
<dbReference type="SMART" id="SM00823">
    <property type="entry name" value="PKS_PP"/>
    <property type="match status" value="1"/>
</dbReference>
<evidence type="ECO:0000256" key="3">
    <source>
        <dbReference type="ARBA" id="ARBA00022679"/>
    </source>
</evidence>
<keyword evidence="8" id="KW-0472">Membrane</keyword>
<dbReference type="PROSITE" id="PS52004">
    <property type="entry name" value="KS3_2"/>
    <property type="match status" value="1"/>
</dbReference>
<keyword evidence="3" id="KW-0808">Transferase</keyword>
<dbReference type="Gene3D" id="3.40.47.10">
    <property type="match status" value="1"/>
</dbReference>
<dbReference type="SMART" id="SM00827">
    <property type="entry name" value="PKS_AT"/>
    <property type="match status" value="1"/>
</dbReference>
<keyword evidence="5" id="KW-0012">Acyltransferase</keyword>
<evidence type="ECO:0000256" key="1">
    <source>
        <dbReference type="ARBA" id="ARBA00022450"/>
    </source>
</evidence>
<dbReference type="SUPFAM" id="SSF52151">
    <property type="entry name" value="FabD/lysophospholipase-like"/>
    <property type="match status" value="1"/>
</dbReference>
<evidence type="ECO:0000256" key="2">
    <source>
        <dbReference type="ARBA" id="ARBA00022553"/>
    </source>
</evidence>
<evidence type="ECO:0000259" key="11">
    <source>
        <dbReference type="PROSITE" id="PS52019"/>
    </source>
</evidence>
<dbReference type="Gene3D" id="3.40.50.720">
    <property type="entry name" value="NAD(P)-binding Rossmann-like Domain"/>
    <property type="match status" value="1"/>
</dbReference>
<dbReference type="GO" id="GO:0044550">
    <property type="term" value="P:secondary metabolite biosynthetic process"/>
    <property type="evidence" value="ECO:0007669"/>
    <property type="project" value="UniProtKB-ARBA"/>
</dbReference>
<dbReference type="OrthoDB" id="429813at2759"/>
<dbReference type="InterPro" id="IPR036736">
    <property type="entry name" value="ACP-like_sf"/>
</dbReference>
<dbReference type="InterPro" id="IPR016053">
    <property type="entry name" value="Haem_Oase-like"/>
</dbReference>
<keyword evidence="8" id="KW-0812">Transmembrane</keyword>
<dbReference type="GO" id="GO:0031177">
    <property type="term" value="F:phosphopantetheine binding"/>
    <property type="evidence" value="ECO:0007669"/>
    <property type="project" value="InterPro"/>
</dbReference>
<dbReference type="PROSITE" id="PS52019">
    <property type="entry name" value="PKS_MFAS_DH"/>
    <property type="match status" value="1"/>
</dbReference>
<dbReference type="SUPFAM" id="SSF55048">
    <property type="entry name" value="Probable ACP-binding domain of malonyl-CoA ACP transacylase"/>
    <property type="match status" value="1"/>
</dbReference>
<dbReference type="SUPFAM" id="SSF47336">
    <property type="entry name" value="ACP-like"/>
    <property type="match status" value="1"/>
</dbReference>
<accession>A0A8T9BF36</accession>
<dbReference type="InterPro" id="IPR014043">
    <property type="entry name" value="Acyl_transferase_dom"/>
</dbReference>
<evidence type="ECO:0000256" key="4">
    <source>
        <dbReference type="ARBA" id="ARBA00023268"/>
    </source>
</evidence>
<dbReference type="InterPro" id="IPR049900">
    <property type="entry name" value="PKS_mFAS_DH"/>
</dbReference>
<dbReference type="InterPro" id="IPR016035">
    <property type="entry name" value="Acyl_Trfase/lysoPLipase"/>
</dbReference>
<feature type="region of interest" description="C-terminal hotdog fold" evidence="6">
    <location>
        <begin position="1456"/>
        <end position="1603"/>
    </location>
</feature>
<feature type="region of interest" description="N-terminal hotdog fold" evidence="6">
    <location>
        <begin position="1293"/>
        <end position="1428"/>
    </location>
</feature>
<dbReference type="InterPro" id="IPR016039">
    <property type="entry name" value="Thiolase-like"/>
</dbReference>
<name>A0A8T9BF36_9HELO</name>
<evidence type="ECO:0000259" key="10">
    <source>
        <dbReference type="PROSITE" id="PS52004"/>
    </source>
</evidence>
<dbReference type="Gene3D" id="1.10.1200.10">
    <property type="entry name" value="ACP-like"/>
    <property type="match status" value="1"/>
</dbReference>
<dbReference type="GO" id="GO:0016746">
    <property type="term" value="F:acyltransferase activity"/>
    <property type="evidence" value="ECO:0007669"/>
    <property type="project" value="UniProtKB-KW"/>
</dbReference>
<dbReference type="InterPro" id="IPR029063">
    <property type="entry name" value="SAM-dependent_MTases_sf"/>
</dbReference>
<dbReference type="GO" id="GO:0006788">
    <property type="term" value="P:heme oxidation"/>
    <property type="evidence" value="ECO:0007669"/>
    <property type="project" value="InterPro"/>
</dbReference>
<evidence type="ECO:0000256" key="8">
    <source>
        <dbReference type="SAM" id="Phobius"/>
    </source>
</evidence>
<dbReference type="InterPro" id="IPR050444">
    <property type="entry name" value="Polyketide_Synthase"/>
</dbReference>
<dbReference type="InterPro" id="IPR016036">
    <property type="entry name" value="Malonyl_transacylase_ACP-bd"/>
</dbReference>
<keyword evidence="2" id="KW-0597">Phosphoprotein</keyword>
<dbReference type="Gene3D" id="3.40.50.150">
    <property type="entry name" value="Vaccinia Virus protein VP39"/>
    <property type="match status" value="1"/>
</dbReference>
<dbReference type="InterPro" id="IPR016084">
    <property type="entry name" value="Haem_Oase-like_multi-hlx"/>
</dbReference>
<dbReference type="Pfam" id="PF00550">
    <property type="entry name" value="PP-binding"/>
    <property type="match status" value="1"/>
</dbReference>
<dbReference type="InterPro" id="IPR014031">
    <property type="entry name" value="Ketoacyl_synth_C"/>
</dbReference>
<evidence type="ECO:0000256" key="7">
    <source>
        <dbReference type="SAM" id="MobiDB-lite"/>
    </source>
</evidence>
<dbReference type="InterPro" id="IPR020806">
    <property type="entry name" value="PKS_PP-bd"/>
</dbReference>
<dbReference type="InterPro" id="IPR020841">
    <property type="entry name" value="PKS_Beta-ketoAc_synthase_dom"/>
</dbReference>
<evidence type="ECO:0000313" key="12">
    <source>
        <dbReference type="EMBL" id="TVY18417.1"/>
    </source>
</evidence>
<dbReference type="Pfam" id="PF01126">
    <property type="entry name" value="Heme_oxygenase"/>
    <property type="match status" value="1"/>
</dbReference>
<sequence>MVHSSSKRHEQGLTLLFGPQDPEINEAYTKKLRSTLLETPSLEWVLDATTSLSQHWQSISKTLPELLASPGQKHLEALNEWLRRGKFPEELFPLPNIIVTPLVVITHLVQYLGFLKEVRPELAPCDSLQAALKLPTETVGLCTGMLSSTAVASSENLAQLEKNGAVAIRMAMAIGASVDAGDVDSDLKGKWQSVAIGWTSPDARKELARILKDFPEAYLSVISEEKLATVTTPKNIAAPLLKQLRDAGLIFAETALRGPFHCGSRSQEAISLINLFDSDSNFQFPDVSLLAFPTRSATGAEYFASDKLHHKAAQAMLTDQADWHQVFTSLQSSAMNSRSLVVAFGRERCVPQWVVRKLGPRLMQCANVDLNSCRLPPQFDRVLKSSEDDAVAVVGLACHLPGGDDLDGFWDTLYAGKSQHVEVPTERLDFQTTAWRDYDPERKWYGNFVQDHDAFDHRFFKKSGREMASTDPQQRLMLQVAYQAVEQSGYFNMPTPDAHIGCYVGIGVADYENNVAGHPANAYTATGNLKSFAAGKISHYFGWSGPGITIDTACSSSAVAVHHACQAILSGECSAALAGGTSIMSSPEWYQNLDGASFLSPTGQCKPFDVDADGYCRGEGAGAAFLKKLSAAIKDGNQIFGVINASSVNQNENCSAITAPSVLSLSNVFSSVIHKAGLDPKQISVVEAHGTGTQVGDRAEYDSIRKVFGGSGRTASLSLGSVKGLVGHLECASGITALIKTLLMIYNGTIPPQPSFNTISPKLNAMPSDNIEITKKFKAWDTDFRVALINNYGASGSNASLIVTQAPSSRSKDLDCALLEEQTILKSPFWLCGLDGQSLRSYSAKLVQLLRSSKKGGHRFTIANLSFQLFRQSNRSLSQGLIFSCSSVDELTERLAAFAKGHGDMSSVSRHVPPRPVILCFGGQASKFVGLDRQIYDQIKLLRTHLDLCNKKCLSLGLDSIYPAIFQRTPVEDIVRLQTMLFAIQYSCAKSWIESGVQVAAVVGHSFGELTALCVSGTLNVKDTLKMIADRARIIEEKWGPEKGCMIAVDGNLTDVERLLHETSNKNTDETATIACFNGPRSFTLAGTSKAIELLRETIAANQAFSSIKTKQLDVTNAFHSPLVDSLMADLAVVGDDLIFREPTIPHERASRDGTSALPMPGFVGSHMRYPVYFNDAVQRLAQRYPSGIWLEAGSNSGITTMASRALGSPKSSHFQPVNITGPEAFKHLTDATTNLWKEGLNTTFWAHHIAQTSDYSPLLLPPYQFEKSKHWLARTKRQVRNDSPAPQVQEAPKGLWNFMGYQNAAKTHARFQVNTASEEYLSYVSAHVIAQTAPICPSTFQHVIAVDALESLAPVSNDPSLLPELQGMQSSAPLCVDASKLVWLDAKRTGENDLTWDWSITSTSINGNTSDANLHVSGRILFRHAKDAAYDFAKYERLVDRERSLAILDGPDADQVILGSRNIYKAFASIVQYNHDEYRGLQKIAAKGNESAGRIKKQDGKGTALSVGLADTFCQVAGIFLNCMTDCEDGDMFLSNRVDQWIRSPTVSRDSRPELWEVYARHHRPSDKEYVSDMFVFDSVSGELVWVVLGLHFVKVSINGMARLLSRLSSATKTTRGALTPPSTPPEMANVEDSHSAFSSNPAEMIPPPKVVRQKKVKKNTTPQHDVSNDARGLLCNLLGLDAEEVKPESDLVELGIDSLLAMEVAREVENEFKIKLELEELMEMSDFQSLVDCLKSKLGISDDQVAEEEAEDEDYESEAGIQTPAHSAASTHNDISGHFNGNHTTPTTIPASVILDTFAESKQLTDHFIEENNFSGYMNQVLPKQNELVVVHIVDAFEQIGCCLRAAEAGQVLDRISYLPKHEQVMAVFYGLLEKARLVNIDGSRITRTAIPVPPKPAATLLQELLSESPEHSYDHKLTSLTGSRLADCLTGKTDGIQLIFGTPEGRELVAGTYALSPMNVAWINQLEHFWKQFLLHLPRQSEPISILELGAGTGGTTARLVPILAASGIPFQYTVTDISPSLVAGLRKRFKHHPFMRFQLLDVEKPPPAELLHRQHVVLATNCVHATHSLVRTTKNIHGLLRPDGFLCMLEMAKAIPWVDSVFGLVEGWWLFDDDDRVEQQHALAQPSLWEKTLRSNGYGHVDWSDGELPENSIQHIIIALASGPSYDRVPILPKSLSNHTTNFAARQAVVDSFVDKYTRHFSAPVPLPVSDREINLSRCVMVTGATGSLGSHLVEYFTSQQDIYKVICLNRIGSVDAAVRQRQALESRGLLLSKEASSKLQVLETDTSKPMLGLSAAAYKSLAKSVNLIVHNAWAMSMTRPIRAFELQIKTMRNLIDFARECACQRQQNDPKTGFQFISSVSVMGYHPFVSGKALAPEERVAVDYVLPMGYADAKLVCEYMLDETLHHHPNDFRTMAVRVGQISGSKTNGIWNPVEHLAHLIKSSQTLNVLPDLDGVLSWCPVNDVANTLGELLIGDTTAYPIYHIENPVRQSWRDMIPILAEALGVPQTNTTSYKEWIRRVREFPPSLVSENPAARLVDFFTDDFERMSCGGLILDTTHSKEHSDTFRGLEAFYSFRGGALFVKSNSTRSLHTQLNKLILVRLPLALPPHTSNSSKYVSGLLHIAPIYITFESLWQSIMDSPCLPTSLEHKSQSKEDQNIPNTAHPRKESTPKICSRTHSLLSHLLLPGLPRADRLRADLQILTGKSEQEIDEELKAISREGELAKFIAHTKQSVQKNPHVLVAYAWVLYMALFSGGRYLRASLKAAGGMGQDFWDREPSPVRPHAITRDVRDVQEAGVVFAEPSGIWSPPERRPGRGRKRAKSWSDSDIPKIAPGLLFFDFVGDADGEDIKLEFKKRIAEAELLLTQGEKDDIVAEAQDIFRFMLLLVGELDSLMKTSDEDLEMATLFLQSPNLMASRDSVFVAQERMLRKMSNAPEVPPLKSSYLDVLFAGPTAKLINFRSLPHVSFENDAKSKNPGSLERSWMQSHAVAVPVLATFAMLLVWYIRF</sequence>
<dbReference type="PROSITE" id="PS00012">
    <property type="entry name" value="PHOSPHOPANTETHEINE"/>
    <property type="match status" value="1"/>
</dbReference>
<dbReference type="InterPro" id="IPR036291">
    <property type="entry name" value="NAD(P)-bd_dom_sf"/>
</dbReference>
<dbReference type="InterPro" id="IPR006162">
    <property type="entry name" value="Ppantetheine_attach_site"/>
</dbReference>
<keyword evidence="13" id="KW-1185">Reference proteome</keyword>
<dbReference type="CDD" id="cd19165">
    <property type="entry name" value="HemeO"/>
    <property type="match status" value="1"/>
</dbReference>
<dbReference type="InterPro" id="IPR001227">
    <property type="entry name" value="Ac_transferase_dom_sf"/>
</dbReference>
<dbReference type="GO" id="GO:0004392">
    <property type="term" value="F:heme oxygenase (decyclizing) activity"/>
    <property type="evidence" value="ECO:0007669"/>
    <property type="project" value="InterPro"/>
</dbReference>
<dbReference type="InterPro" id="IPR042104">
    <property type="entry name" value="PKS_dehydratase_sf"/>
</dbReference>
<dbReference type="Gene3D" id="1.20.910.10">
    <property type="entry name" value="Heme oxygenase-like"/>
    <property type="match status" value="1"/>
</dbReference>
<keyword evidence="4" id="KW-0511">Multifunctional enzyme</keyword>
<feature type="active site" description="Proton donor; for dehydratase activity" evidence="6">
    <location>
        <position position="1512"/>
    </location>
</feature>
<comment type="caution">
    <text evidence="12">The sequence shown here is derived from an EMBL/GenBank/DDBJ whole genome shotgun (WGS) entry which is preliminary data.</text>
</comment>
<dbReference type="Pfam" id="PF00698">
    <property type="entry name" value="Acyl_transf_1"/>
    <property type="match status" value="1"/>
</dbReference>
<dbReference type="InterPro" id="IPR009081">
    <property type="entry name" value="PP-bd_ACP"/>
</dbReference>
<dbReference type="Pfam" id="PF16073">
    <property type="entry name" value="SAT"/>
    <property type="match status" value="1"/>
</dbReference>
<evidence type="ECO:0000259" key="9">
    <source>
        <dbReference type="PROSITE" id="PS50075"/>
    </source>
</evidence>
<dbReference type="Pfam" id="PF08242">
    <property type="entry name" value="Methyltransf_12"/>
    <property type="match status" value="1"/>
</dbReference>
<reference evidence="12 13" key="1">
    <citation type="submission" date="2018-05" db="EMBL/GenBank/DDBJ databases">
        <title>Whole genome sequencing for identification of molecular markers to develop diagnostic detection tools for the regulated plant pathogen Lachnellula willkommii.</title>
        <authorList>
            <person name="Giroux E."/>
            <person name="Bilodeau G."/>
        </authorList>
    </citation>
    <scope>NUCLEOTIDE SEQUENCE [LARGE SCALE GENOMIC DNA]</scope>
    <source>
        <strain evidence="12 13">CBS 203.66</strain>
    </source>
</reference>
<feature type="domain" description="PKS/mFAS DH" evidence="11">
    <location>
        <begin position="1293"/>
        <end position="1603"/>
    </location>
</feature>
<dbReference type="Proteomes" id="UP000469559">
    <property type="component" value="Unassembled WGS sequence"/>
</dbReference>
<dbReference type="Gene3D" id="3.10.129.110">
    <property type="entry name" value="Polyketide synthase dehydratase"/>
    <property type="match status" value="1"/>
</dbReference>
<dbReference type="SMART" id="SM00825">
    <property type="entry name" value="PKS_KS"/>
    <property type="match status" value="1"/>
</dbReference>
<feature type="region of interest" description="Disordered" evidence="7">
    <location>
        <begin position="2651"/>
        <end position="2678"/>
    </location>
</feature>
<dbReference type="SUPFAM" id="SSF53901">
    <property type="entry name" value="Thiolase-like"/>
    <property type="match status" value="1"/>
</dbReference>
<dbReference type="Pfam" id="PF18558">
    <property type="entry name" value="HTH_51"/>
    <property type="match status" value="1"/>
</dbReference>
<dbReference type="InterPro" id="IPR032088">
    <property type="entry name" value="SAT"/>
</dbReference>
<keyword evidence="1" id="KW-0596">Phosphopantetheine</keyword>
<feature type="region of interest" description="Disordered" evidence="7">
    <location>
        <begin position="1614"/>
        <end position="1648"/>
    </location>
</feature>
<dbReference type="EMBL" id="QGMF01000173">
    <property type="protein sequence ID" value="TVY18417.1"/>
    <property type="molecule type" value="Genomic_DNA"/>
</dbReference>
<evidence type="ECO:0000313" key="13">
    <source>
        <dbReference type="Proteomes" id="UP000469559"/>
    </source>
</evidence>
<dbReference type="SUPFAM" id="SSF48613">
    <property type="entry name" value="Heme oxygenase-like"/>
    <property type="match status" value="1"/>
</dbReference>
<dbReference type="InterPro" id="IPR013217">
    <property type="entry name" value="Methyltransf_12"/>
</dbReference>
<protein>
    <submittedName>
        <fullName evidence="12">Citrinin polyketide synthase</fullName>
    </submittedName>
</protein>
<dbReference type="Pfam" id="PF07993">
    <property type="entry name" value="NAD_binding_4"/>
    <property type="match status" value="1"/>
</dbReference>
<dbReference type="CDD" id="cd02440">
    <property type="entry name" value="AdoMet_MTases"/>
    <property type="match status" value="1"/>
</dbReference>
<feature type="domain" description="Ketosynthase family 3 (KS3)" evidence="10">
    <location>
        <begin position="388"/>
        <end position="805"/>
    </location>
</feature>
<evidence type="ECO:0000256" key="6">
    <source>
        <dbReference type="PROSITE-ProRule" id="PRU01363"/>
    </source>
</evidence>
<dbReference type="Gene3D" id="3.40.366.10">
    <property type="entry name" value="Malonyl-Coenzyme A Acyl Carrier Protein, domain 2"/>
    <property type="match status" value="2"/>
</dbReference>
<feature type="compositionally biased region" description="Basic and acidic residues" evidence="7">
    <location>
        <begin position="2653"/>
        <end position="2663"/>
    </location>
</feature>
<dbReference type="Pfam" id="PF00109">
    <property type="entry name" value="ketoacyl-synt"/>
    <property type="match status" value="1"/>
</dbReference>
<dbReference type="PROSITE" id="PS50075">
    <property type="entry name" value="CARRIER"/>
    <property type="match status" value="1"/>
</dbReference>